<gene>
    <name evidence="1" type="ORF">RE6C_02646</name>
</gene>
<proteinExistence type="predicted"/>
<accession>M2AHL0</accession>
<evidence type="ECO:0000313" key="1">
    <source>
        <dbReference type="EMBL" id="EMB16610.1"/>
    </source>
</evidence>
<sequence>MGWKIAFSLILLPGLVGLTQLVSYSNRPGQVGQSIPQLLPCSLSGDEPFRSADQTTVLIFYHPHCPCTRATIRCMERMIASFAKEPTIVAYAFVPTGKTEGWIESETTDKLRAFGNVSIVADHDAKACQQFDVATSGHLLVYNDAKLSFSGGITPSRGHEGNCDSGLAFLRSVNGVSTRRIEWPVFGCAIVERSEGA</sequence>
<keyword evidence="2" id="KW-1185">Reference proteome</keyword>
<dbReference type="AlphaFoldDB" id="M2AHL0"/>
<dbReference type="EMBL" id="ANMO01000119">
    <property type="protein sequence ID" value="EMB16610.1"/>
    <property type="molecule type" value="Genomic_DNA"/>
</dbReference>
<dbReference type="InterPro" id="IPR036249">
    <property type="entry name" value="Thioredoxin-like_sf"/>
</dbReference>
<reference evidence="1" key="2">
    <citation type="journal article" date="2013" name="Mar. Genomics">
        <title>Expression of sulfatases in Rhodopirellula baltica and the diversity of sulfatases in the genus Rhodopirellula.</title>
        <authorList>
            <person name="Wegner C.E."/>
            <person name="Richter-Heitmann T."/>
            <person name="Klindworth A."/>
            <person name="Klockow C."/>
            <person name="Richter M."/>
            <person name="Achstetter T."/>
            <person name="Glockner F.O."/>
            <person name="Harder J."/>
        </authorList>
    </citation>
    <scope>NUCLEOTIDE SEQUENCE [LARGE SCALE GENOMIC DNA]</scope>
    <source>
        <strain evidence="1">6C</strain>
    </source>
</reference>
<comment type="caution">
    <text evidence="1">The sequence shown here is derived from an EMBL/GenBank/DDBJ whole genome shotgun (WGS) entry which is preliminary data.</text>
</comment>
<dbReference type="Proteomes" id="UP000011529">
    <property type="component" value="Unassembled WGS sequence"/>
</dbReference>
<organism evidence="1 2">
    <name type="scientific">Rhodopirellula europaea 6C</name>
    <dbReference type="NCBI Taxonomy" id="1263867"/>
    <lineage>
        <taxon>Bacteria</taxon>
        <taxon>Pseudomonadati</taxon>
        <taxon>Planctomycetota</taxon>
        <taxon>Planctomycetia</taxon>
        <taxon>Pirellulales</taxon>
        <taxon>Pirellulaceae</taxon>
        <taxon>Rhodopirellula</taxon>
    </lineage>
</organism>
<dbReference type="SUPFAM" id="SSF52833">
    <property type="entry name" value="Thioredoxin-like"/>
    <property type="match status" value="1"/>
</dbReference>
<protein>
    <submittedName>
        <fullName evidence="1">RedB</fullName>
    </submittedName>
</protein>
<evidence type="ECO:0000313" key="2">
    <source>
        <dbReference type="Proteomes" id="UP000011529"/>
    </source>
</evidence>
<name>M2AHL0_9BACT</name>
<dbReference type="PATRIC" id="fig|1263867.3.peg.2827"/>
<dbReference type="Gene3D" id="3.40.30.10">
    <property type="entry name" value="Glutaredoxin"/>
    <property type="match status" value="1"/>
</dbReference>
<reference evidence="1" key="1">
    <citation type="submission" date="2012-11" db="EMBL/GenBank/DDBJ databases">
        <title>Permanent draft genomes of Rhodopirellula europaea strain SH398 and 6C.</title>
        <authorList>
            <person name="Richter M."/>
            <person name="Richter-Heitmann T."/>
            <person name="Frank C."/>
            <person name="Harder J."/>
            <person name="Glockner F.O."/>
        </authorList>
    </citation>
    <scope>NUCLEOTIDE SEQUENCE</scope>
    <source>
        <strain evidence="1">6C</strain>
    </source>
</reference>